<keyword evidence="2 4" id="KW-0479">Metal-binding</keyword>
<evidence type="ECO:0000256" key="3">
    <source>
        <dbReference type="ARBA" id="ARBA00023004"/>
    </source>
</evidence>
<proteinExistence type="predicted"/>
<reference evidence="6 7" key="1">
    <citation type="submission" date="2016-01" db="EMBL/GenBank/DDBJ databases">
        <authorList>
            <person name="Oliw E.H."/>
        </authorList>
    </citation>
    <scope>NUCLEOTIDE SEQUENCE [LARGE SCALE GENOMIC DNA]</scope>
    <source>
        <strain evidence="6 7">Kerr 14</strain>
    </source>
</reference>
<feature type="domain" description="Cytochrome c" evidence="5">
    <location>
        <begin position="191"/>
        <end position="298"/>
    </location>
</feature>
<dbReference type="AlphaFoldDB" id="A0A1S7SEM8"/>
<evidence type="ECO:0000313" key="6">
    <source>
        <dbReference type="EMBL" id="CUX67815.1"/>
    </source>
</evidence>
<dbReference type="RefSeq" id="WP_432416667.1">
    <property type="nucleotide sequence ID" value="NZ_LT009733.1"/>
</dbReference>
<dbReference type="GO" id="GO:0020037">
    <property type="term" value="F:heme binding"/>
    <property type="evidence" value="ECO:0007669"/>
    <property type="project" value="InterPro"/>
</dbReference>
<keyword evidence="1 4" id="KW-0349">Heme</keyword>
<dbReference type="InterPro" id="IPR036909">
    <property type="entry name" value="Cyt_c-like_dom_sf"/>
</dbReference>
<dbReference type="GO" id="GO:0046872">
    <property type="term" value="F:metal ion binding"/>
    <property type="evidence" value="ECO:0007669"/>
    <property type="project" value="UniProtKB-KW"/>
</dbReference>
<dbReference type="PROSITE" id="PS51007">
    <property type="entry name" value="CYTC"/>
    <property type="match status" value="2"/>
</dbReference>
<dbReference type="Proteomes" id="UP000191897">
    <property type="component" value="Unassembled WGS sequence"/>
</dbReference>
<dbReference type="InterPro" id="IPR051459">
    <property type="entry name" value="Cytochrome_c-type_DH"/>
</dbReference>
<evidence type="ECO:0000256" key="1">
    <source>
        <dbReference type="ARBA" id="ARBA00022617"/>
    </source>
</evidence>
<gene>
    <name evidence="6" type="primary">cycG</name>
    <name evidence="6" type="ORF">AGR4C_pb30014</name>
</gene>
<feature type="domain" description="Cytochrome c" evidence="5">
    <location>
        <begin position="42"/>
        <end position="148"/>
    </location>
</feature>
<dbReference type="SUPFAM" id="SSF46626">
    <property type="entry name" value="Cytochrome c"/>
    <property type="match status" value="2"/>
</dbReference>
<evidence type="ECO:0000256" key="2">
    <source>
        <dbReference type="ARBA" id="ARBA00022723"/>
    </source>
</evidence>
<dbReference type="InterPro" id="IPR009056">
    <property type="entry name" value="Cyt_c-like_dom"/>
</dbReference>
<organism evidence="6 7">
    <name type="scientific">Agrobacterium tumefaciens str. Kerr 14</name>
    <dbReference type="NCBI Taxonomy" id="1183424"/>
    <lineage>
        <taxon>Bacteria</taxon>
        <taxon>Pseudomonadati</taxon>
        <taxon>Pseudomonadota</taxon>
        <taxon>Alphaproteobacteria</taxon>
        <taxon>Hyphomicrobiales</taxon>
        <taxon>Rhizobiaceae</taxon>
        <taxon>Rhizobium/Agrobacterium group</taxon>
        <taxon>Agrobacterium</taxon>
        <taxon>Agrobacterium tumefaciens complex</taxon>
    </lineage>
</organism>
<accession>A0A1S7SEM8</accession>
<protein>
    <submittedName>
        <fullName evidence="6">Diheme cytochrome c-type</fullName>
    </submittedName>
</protein>
<dbReference type="PANTHER" id="PTHR35008:SF8">
    <property type="entry name" value="ALCOHOL DEHYDROGENASE CYTOCHROME C SUBUNIT"/>
    <property type="match status" value="1"/>
</dbReference>
<evidence type="ECO:0000313" key="7">
    <source>
        <dbReference type="Proteomes" id="UP000191897"/>
    </source>
</evidence>
<keyword evidence="3 4" id="KW-0408">Iron</keyword>
<dbReference type="EMBL" id="FBWC01000042">
    <property type="protein sequence ID" value="CUX67815.1"/>
    <property type="molecule type" value="Genomic_DNA"/>
</dbReference>
<name>A0A1S7SEM8_AGRTU</name>
<dbReference type="Gene3D" id="1.10.760.10">
    <property type="entry name" value="Cytochrome c-like domain"/>
    <property type="match status" value="2"/>
</dbReference>
<evidence type="ECO:0000256" key="4">
    <source>
        <dbReference type="PROSITE-ProRule" id="PRU00433"/>
    </source>
</evidence>
<sequence length="305" mass="32414">MRFWIVLTALISILLMGLGGAWILTIPRPGFGTSNPFPITDASAERGRDVFNAADCASCHATPGHPDRLRLGGGLALASPFGTFRPPNISPDPVDGIGGWSASDLANALIEGVSPDGRHYYPAFPYTSYTGMTAADINDLFAYLKTLPAAAGRAPPHHPSVLFAIRRSVGFWKLLFLNRAQTQPGPGAASVGIERGRYIVETLSHCAECHSTRNILGAIKSNARFAGGIDPQGTGFVPNITPVGIGDWSENDIVKMLETGETPNHGRVGSSMADVVRNASMLSDKDRIAIADYIKSLPARPTPEP</sequence>
<evidence type="ECO:0000259" key="5">
    <source>
        <dbReference type="PROSITE" id="PS51007"/>
    </source>
</evidence>
<dbReference type="PANTHER" id="PTHR35008">
    <property type="entry name" value="BLL4482 PROTEIN-RELATED"/>
    <property type="match status" value="1"/>
</dbReference>
<dbReference type="Pfam" id="PF00034">
    <property type="entry name" value="Cytochrom_C"/>
    <property type="match status" value="1"/>
</dbReference>
<dbReference type="GO" id="GO:0009055">
    <property type="term" value="F:electron transfer activity"/>
    <property type="evidence" value="ECO:0007669"/>
    <property type="project" value="InterPro"/>
</dbReference>